<keyword evidence="6 8" id="KW-0472">Membrane</keyword>
<feature type="transmembrane region" description="Helical" evidence="8">
    <location>
        <begin position="33"/>
        <end position="56"/>
    </location>
</feature>
<dbReference type="InterPro" id="IPR001750">
    <property type="entry name" value="ND/Mrp_TM"/>
</dbReference>
<keyword evidence="2" id="KW-1003">Cell membrane</keyword>
<protein>
    <submittedName>
        <fullName evidence="10">Formate hydrogenlyase subunit 3</fullName>
    </submittedName>
</protein>
<evidence type="ECO:0000256" key="2">
    <source>
        <dbReference type="ARBA" id="ARBA00022475"/>
    </source>
</evidence>
<dbReference type="RefSeq" id="WP_138359783.1">
    <property type="nucleotide sequence ID" value="NZ_VCHQ01000006.1"/>
</dbReference>
<dbReference type="PANTHER" id="PTHR42682:SF3">
    <property type="entry name" value="FORMATE HYDROGENLYASE SUBUNIT 3-RELATED"/>
    <property type="match status" value="1"/>
</dbReference>
<feature type="domain" description="NADH:quinone oxidoreductase/Mrp antiporter transmembrane" evidence="9">
    <location>
        <begin position="150"/>
        <end position="404"/>
    </location>
</feature>
<reference evidence="10 11" key="1">
    <citation type="submission" date="2019-05" db="EMBL/GenBank/DDBJ databases">
        <title>Genome sequence of Klebsiella sp strain TOUT106.</title>
        <authorList>
            <person name="Rahi P."/>
            <person name="Chaudhari D."/>
        </authorList>
    </citation>
    <scope>NUCLEOTIDE SEQUENCE [LARGE SCALE GENOMIC DNA]</scope>
    <source>
        <strain evidence="10 11">TOUT106</strain>
    </source>
</reference>
<feature type="transmembrane region" description="Helical" evidence="8">
    <location>
        <begin position="458"/>
        <end position="481"/>
    </location>
</feature>
<accession>A0A5R9LM54</accession>
<evidence type="ECO:0000256" key="4">
    <source>
        <dbReference type="ARBA" id="ARBA00022989"/>
    </source>
</evidence>
<feature type="transmembrane region" description="Helical" evidence="8">
    <location>
        <begin position="131"/>
        <end position="148"/>
    </location>
</feature>
<name>A0A5R9LM54_9ENTR</name>
<proteinExistence type="predicted"/>
<dbReference type="GO" id="GO:0005886">
    <property type="term" value="C:plasma membrane"/>
    <property type="evidence" value="ECO:0007669"/>
    <property type="project" value="UniProtKB-SubCell"/>
</dbReference>
<dbReference type="PRINTS" id="PR01437">
    <property type="entry name" value="NUOXDRDTASE4"/>
</dbReference>
<feature type="transmembrane region" description="Helical" evidence="8">
    <location>
        <begin position="107"/>
        <end position="125"/>
    </location>
</feature>
<feature type="transmembrane region" description="Helical" evidence="8">
    <location>
        <begin position="6"/>
        <end position="26"/>
    </location>
</feature>
<feature type="transmembrane region" description="Helical" evidence="8">
    <location>
        <begin position="326"/>
        <end position="349"/>
    </location>
</feature>
<dbReference type="GO" id="GO:0016491">
    <property type="term" value="F:oxidoreductase activity"/>
    <property type="evidence" value="ECO:0007669"/>
    <property type="project" value="UniProtKB-KW"/>
</dbReference>
<gene>
    <name evidence="10" type="primary">hycC</name>
    <name evidence="10" type="ORF">FE839_05240</name>
</gene>
<keyword evidence="4 8" id="KW-1133">Transmembrane helix</keyword>
<dbReference type="GO" id="GO:0008137">
    <property type="term" value="F:NADH dehydrogenase (ubiquinone) activity"/>
    <property type="evidence" value="ECO:0007669"/>
    <property type="project" value="InterPro"/>
</dbReference>
<evidence type="ECO:0000256" key="7">
    <source>
        <dbReference type="RuleBase" id="RU000320"/>
    </source>
</evidence>
<feature type="transmembrane region" description="Helical" evidence="8">
    <location>
        <begin position="155"/>
        <end position="177"/>
    </location>
</feature>
<feature type="transmembrane region" description="Helical" evidence="8">
    <location>
        <begin position="76"/>
        <end position="95"/>
    </location>
</feature>
<keyword evidence="10" id="KW-0456">Lyase</keyword>
<dbReference type="GO" id="GO:0016829">
    <property type="term" value="F:lyase activity"/>
    <property type="evidence" value="ECO:0007669"/>
    <property type="project" value="UniProtKB-KW"/>
</dbReference>
<dbReference type="EMBL" id="VCHQ01000006">
    <property type="protein sequence ID" value="TLV21927.1"/>
    <property type="molecule type" value="Genomic_DNA"/>
</dbReference>
<dbReference type="InterPro" id="IPR003918">
    <property type="entry name" value="NADH_UbQ_OxRdtase"/>
</dbReference>
<dbReference type="NCBIfam" id="NF005958">
    <property type="entry name" value="PRK08042.1"/>
    <property type="match status" value="1"/>
</dbReference>
<keyword evidence="5" id="KW-0560">Oxidoreductase</keyword>
<evidence type="ECO:0000313" key="10">
    <source>
        <dbReference type="EMBL" id="TLV21927.1"/>
    </source>
</evidence>
<feature type="transmembrane region" description="Helical" evidence="8">
    <location>
        <begin position="293"/>
        <end position="314"/>
    </location>
</feature>
<evidence type="ECO:0000256" key="8">
    <source>
        <dbReference type="SAM" id="Phobius"/>
    </source>
</evidence>
<dbReference type="InterPro" id="IPR052175">
    <property type="entry name" value="ComplexI-like_HydComp"/>
</dbReference>
<dbReference type="AlphaFoldDB" id="A0A5R9LM54"/>
<feature type="transmembrane region" description="Helical" evidence="8">
    <location>
        <begin position="501"/>
        <end position="521"/>
    </location>
</feature>
<feature type="transmembrane region" description="Helical" evidence="8">
    <location>
        <begin position="416"/>
        <end position="437"/>
    </location>
</feature>
<evidence type="ECO:0000256" key="3">
    <source>
        <dbReference type="ARBA" id="ARBA00022692"/>
    </source>
</evidence>
<comment type="caution">
    <text evidence="10">The sequence shown here is derived from an EMBL/GenBank/DDBJ whole genome shotgun (WGS) entry which is preliminary data.</text>
</comment>
<keyword evidence="11" id="KW-1185">Reference proteome</keyword>
<evidence type="ECO:0000259" key="9">
    <source>
        <dbReference type="Pfam" id="PF00361"/>
    </source>
</evidence>
<comment type="subcellular location">
    <subcellularLocation>
        <location evidence="1">Cell membrane</location>
        <topology evidence="1">Multi-pass membrane protein</topology>
    </subcellularLocation>
    <subcellularLocation>
        <location evidence="7">Membrane</location>
        <topology evidence="7">Multi-pass membrane protein</topology>
    </subcellularLocation>
</comment>
<dbReference type="Pfam" id="PF00361">
    <property type="entry name" value="Proton_antipo_M"/>
    <property type="match status" value="1"/>
</dbReference>
<evidence type="ECO:0000256" key="1">
    <source>
        <dbReference type="ARBA" id="ARBA00004651"/>
    </source>
</evidence>
<dbReference type="GO" id="GO:0042773">
    <property type="term" value="P:ATP synthesis coupled electron transport"/>
    <property type="evidence" value="ECO:0007669"/>
    <property type="project" value="InterPro"/>
</dbReference>
<feature type="transmembrane region" description="Helical" evidence="8">
    <location>
        <begin position="598"/>
        <end position="617"/>
    </location>
</feature>
<feature type="transmembrane region" description="Helical" evidence="8">
    <location>
        <begin position="258"/>
        <end position="281"/>
    </location>
</feature>
<keyword evidence="3 7" id="KW-0812">Transmembrane</keyword>
<organism evidence="10 11">
    <name type="scientific">Klebsiella indica</name>
    <dbReference type="NCBI Taxonomy" id="2582917"/>
    <lineage>
        <taxon>Bacteria</taxon>
        <taxon>Pseudomonadati</taxon>
        <taxon>Pseudomonadota</taxon>
        <taxon>Gammaproteobacteria</taxon>
        <taxon>Enterobacterales</taxon>
        <taxon>Enterobacteriaceae</taxon>
        <taxon>Klebsiella/Raoultella group</taxon>
        <taxon>Klebsiella</taxon>
    </lineage>
</organism>
<dbReference type="Proteomes" id="UP000307430">
    <property type="component" value="Unassembled WGS sequence"/>
</dbReference>
<evidence type="ECO:0000256" key="5">
    <source>
        <dbReference type="ARBA" id="ARBA00023002"/>
    </source>
</evidence>
<feature type="transmembrane region" description="Helical" evidence="8">
    <location>
        <begin position="369"/>
        <end position="396"/>
    </location>
</feature>
<sequence length="620" mass="65500">MSVIALVNQAVVWYAASAVLAFLFTLRKPLSGAIAGVGGAVASVMLALAGGTALLMPEHGDDGMLQMLHLSIRIGGVNALWLLAIGLSALPISLFNISWHRHPQVKANGLLVNLLLAAAASAVVVTNFGALVVMAEIMALCAAFLTGCPQSGKLWFALGRFGTLLLAWSCWLVWSFYGTLELAQITQLAMDAPQNALLWLPGLIGFALLAGVIPLHGWAPQAHAGASAPAAALFSTVVMKVGLYGILTVSLAGSVPPLWWGVMLLVLGMITAFVGGLYALMEHNIQRLLAYHTLENIGIILLGFGAFVTGIASHNPALMALGFIGGMYHLINHSLFKTTLFLGAGAVWFRTGHRDIEKLGGIGKKMPLISLSMLVGLMAMAALPPLNGFAGEWVIYQSFFRMSTGEVFIGRLLGPLLATGLAVTGALAVMCMAKVYGVAFLGAPRSPEAENATCAPRLMTFSVALAAICCVIGGVAAPLLLPLVGRVFPAHAEASSVVSQPLIALLLIACPLLPLLLMLFFKGDRLPARTRGTAWVCGYNHEKSMVVTAHGFAMPVKEAFAPVFKLRHWLHPARLLPRWQRTAAPVRISGWQSDSAPALFRGVALVELAVLVVIMISRGA</sequence>
<evidence type="ECO:0000313" key="11">
    <source>
        <dbReference type="Proteomes" id="UP000307430"/>
    </source>
</evidence>
<dbReference type="PANTHER" id="PTHR42682">
    <property type="entry name" value="HYDROGENASE-4 COMPONENT F"/>
    <property type="match status" value="1"/>
</dbReference>
<evidence type="ECO:0000256" key="6">
    <source>
        <dbReference type="ARBA" id="ARBA00023136"/>
    </source>
</evidence>
<feature type="transmembrane region" description="Helical" evidence="8">
    <location>
        <begin position="230"/>
        <end position="252"/>
    </location>
</feature>
<feature type="transmembrane region" description="Helical" evidence="8">
    <location>
        <begin position="197"/>
        <end position="218"/>
    </location>
</feature>